<dbReference type="EMBL" id="CAJNOU010001943">
    <property type="protein sequence ID" value="CAF1272390.1"/>
    <property type="molecule type" value="Genomic_DNA"/>
</dbReference>
<dbReference type="AlphaFoldDB" id="A0A815EVT1"/>
<dbReference type="Proteomes" id="UP000663836">
    <property type="component" value="Unassembled WGS sequence"/>
</dbReference>
<name>A0A815EVT1_9BILA</name>
<reference evidence="2" key="1">
    <citation type="submission" date="2021-02" db="EMBL/GenBank/DDBJ databases">
        <authorList>
            <person name="Nowell W R."/>
        </authorList>
    </citation>
    <scope>NUCLEOTIDE SEQUENCE</scope>
</reference>
<dbReference type="Proteomes" id="UP000663889">
    <property type="component" value="Unassembled WGS sequence"/>
</dbReference>
<evidence type="ECO:0000313" key="3">
    <source>
        <dbReference type="EMBL" id="CAF3947977.1"/>
    </source>
</evidence>
<evidence type="ECO:0000313" key="1">
    <source>
        <dbReference type="EMBL" id="CAF1272390.1"/>
    </source>
</evidence>
<organism evidence="2 4">
    <name type="scientific">Rotaria sordida</name>
    <dbReference type="NCBI Taxonomy" id="392033"/>
    <lineage>
        <taxon>Eukaryota</taxon>
        <taxon>Metazoa</taxon>
        <taxon>Spiralia</taxon>
        <taxon>Gnathifera</taxon>
        <taxon>Rotifera</taxon>
        <taxon>Eurotatoria</taxon>
        <taxon>Bdelloidea</taxon>
        <taxon>Philodinida</taxon>
        <taxon>Philodinidae</taxon>
        <taxon>Rotaria</taxon>
    </lineage>
</organism>
<proteinExistence type="predicted"/>
<gene>
    <name evidence="3" type="ORF">JBS370_LOCUS23365</name>
    <name evidence="1" type="ORF">SEV965_LOCUS24821</name>
    <name evidence="2" type="ORF">ZHD862_LOCUS28793</name>
</gene>
<dbReference type="EMBL" id="CAJNOT010002451">
    <property type="protein sequence ID" value="CAF1316842.1"/>
    <property type="molecule type" value="Genomic_DNA"/>
</dbReference>
<dbReference type="Proteomes" id="UP000663864">
    <property type="component" value="Unassembled WGS sequence"/>
</dbReference>
<dbReference type="EMBL" id="CAJOBD010003433">
    <property type="protein sequence ID" value="CAF3947977.1"/>
    <property type="molecule type" value="Genomic_DNA"/>
</dbReference>
<sequence length="101" mass="11561">MDIIDDLQTKLIKETIGEDATEDEIQCGLRIFRSAHQLYSNDNEFHNLSLYVRHNRAKQGNLHIGDLAIDIQLLNMNGEFVSLLSYFHSNRPLLIIAGSYT</sequence>
<comment type="caution">
    <text evidence="2">The sequence shown here is derived from an EMBL/GenBank/DDBJ whole genome shotgun (WGS) entry which is preliminary data.</text>
</comment>
<evidence type="ECO:0000313" key="2">
    <source>
        <dbReference type="EMBL" id="CAF1316842.1"/>
    </source>
</evidence>
<accession>A0A815EVT1</accession>
<evidence type="ECO:0000313" key="4">
    <source>
        <dbReference type="Proteomes" id="UP000663864"/>
    </source>
</evidence>
<protein>
    <submittedName>
        <fullName evidence="2">Uncharacterized protein</fullName>
    </submittedName>
</protein>